<dbReference type="Proteomes" id="UP001302368">
    <property type="component" value="Plasmid pKS2022"/>
</dbReference>
<protein>
    <submittedName>
        <fullName evidence="2">Uncharacterized protein</fullName>
    </submittedName>
</protein>
<evidence type="ECO:0000256" key="1">
    <source>
        <dbReference type="SAM" id="Phobius"/>
    </source>
</evidence>
<name>A0ABZ0MY38_9ENTR</name>
<evidence type="ECO:0000313" key="3">
    <source>
        <dbReference type="Proteomes" id="UP001302368"/>
    </source>
</evidence>
<feature type="transmembrane region" description="Helical" evidence="1">
    <location>
        <begin position="29"/>
        <end position="50"/>
    </location>
</feature>
<reference evidence="2 3" key="1">
    <citation type="submission" date="2023-10" db="EMBL/GenBank/DDBJ databases">
        <title>Genome sequencing of the isolated polysaccharide-producing bacterium Kosakonia sacchari KS2022.</title>
        <authorList>
            <person name="Yi X."/>
        </authorList>
    </citation>
    <scope>NUCLEOTIDE SEQUENCE [LARGE SCALE GENOMIC DNA]</scope>
    <source>
        <strain evidence="2 3">KS2022</strain>
        <plasmid evidence="2 3">pKS2022</plasmid>
    </source>
</reference>
<keyword evidence="1" id="KW-0472">Membrane</keyword>
<dbReference type="EMBL" id="CP137745">
    <property type="protein sequence ID" value="WOZ79937.1"/>
    <property type="molecule type" value="Genomic_DNA"/>
</dbReference>
<dbReference type="RefSeq" id="WP_305737762.1">
    <property type="nucleotide sequence ID" value="NZ_CP137745.1"/>
</dbReference>
<geneLocation type="plasmid" evidence="2 3">
    <name>pKS2022</name>
</geneLocation>
<evidence type="ECO:0000313" key="2">
    <source>
        <dbReference type="EMBL" id="WOZ79937.1"/>
    </source>
</evidence>
<keyword evidence="1" id="KW-0812">Transmembrane</keyword>
<keyword evidence="1" id="KW-1133">Transmembrane helix</keyword>
<proteinExistence type="predicted"/>
<organism evidence="2 3">
    <name type="scientific">Kosakonia sacchari</name>
    <dbReference type="NCBI Taxonomy" id="1158459"/>
    <lineage>
        <taxon>Bacteria</taxon>
        <taxon>Pseudomonadati</taxon>
        <taxon>Pseudomonadota</taxon>
        <taxon>Gammaproteobacteria</taxon>
        <taxon>Enterobacterales</taxon>
        <taxon>Enterobacteriaceae</taxon>
        <taxon>Kosakonia</taxon>
    </lineage>
</organism>
<sequence>MKNDANAEILRLIHTDIYRWKAGSLPPETARFALILLTPTVPAFFMVWFIPATMLVQWLCFAAVCIPSGLLASHFSAALPKTWGEAVDARLCEYQPQNQRAWKALQNAAGEKGKLELDDLERWYELEAMTVFPQKKELLRFLNNQPETNETESRK</sequence>
<feature type="transmembrane region" description="Helical" evidence="1">
    <location>
        <begin position="56"/>
        <end position="75"/>
    </location>
</feature>
<gene>
    <name evidence="2" type="ORF">Q8Y70_24145</name>
</gene>
<keyword evidence="2" id="KW-0614">Plasmid</keyword>
<keyword evidence="3" id="KW-1185">Reference proteome</keyword>
<accession>A0ABZ0MY38</accession>